<dbReference type="CDD" id="cd09019">
    <property type="entry name" value="galactose_mutarotase_like"/>
    <property type="match status" value="1"/>
</dbReference>
<comment type="cofactor">
    <cofactor evidence="2">
        <name>Ca(2+)</name>
        <dbReference type="ChEBI" id="CHEBI:29108"/>
    </cofactor>
</comment>
<keyword evidence="14" id="KW-1185">Reference proteome</keyword>
<evidence type="ECO:0000256" key="4">
    <source>
        <dbReference type="ARBA" id="ARBA00006206"/>
    </source>
</evidence>
<evidence type="ECO:0000256" key="12">
    <source>
        <dbReference type="SAM" id="SignalP"/>
    </source>
</evidence>
<name>A0ABV3ZF94_9BACT</name>
<dbReference type="Gene3D" id="2.70.98.10">
    <property type="match status" value="1"/>
</dbReference>
<comment type="similarity">
    <text evidence="4 11">Belongs to the aldose epimerase family.</text>
</comment>
<proteinExistence type="inferred from homology"/>
<evidence type="ECO:0000256" key="5">
    <source>
        <dbReference type="ARBA" id="ARBA00011245"/>
    </source>
</evidence>
<organism evidence="13 14">
    <name type="scientific">Danxiaibacter flavus</name>
    <dbReference type="NCBI Taxonomy" id="3049108"/>
    <lineage>
        <taxon>Bacteria</taxon>
        <taxon>Pseudomonadati</taxon>
        <taxon>Bacteroidota</taxon>
        <taxon>Chitinophagia</taxon>
        <taxon>Chitinophagales</taxon>
        <taxon>Chitinophagaceae</taxon>
        <taxon>Danxiaibacter</taxon>
    </lineage>
</organism>
<comment type="caution">
    <text evidence="13">The sequence shown here is derived from an EMBL/GenBank/DDBJ whole genome shotgun (WGS) entry which is preliminary data.</text>
</comment>
<sequence>MKVLPGTLLSASIIVLAACNNSGSQQNQEPAKDSAVAAKTTIPDAKDFQKTIDGKATNLYKIRNNGIEIAITNYGARIVSLVVPDKKGNPTDVVVGQEKLEQYENGGDTYFGAIVGRYGNRIAKGKFKLDGKEYTLATNNGANHLHGGKTGFSRKVWDAQQVNDSTLALTYVSSDGEEGYPGTLTAKVTYTATGNKSVKIDYEISTDKKTVVNLTNHSYFNLNGQGSGTINNHTLQLNADNFTPVDSTLIPVGKIVPVANTPLDFRRPTTIGARVNDTSDIQIKYGKGYDHNFVLNKNAGAGLNKAAEVIGDNSGIQMDVFTSEPGVQFYGGNFMQGTNYIKGQKKDDFRTAFCLETQHFPDSPNQPSFPTTTLEPGKKYTSTTEYVFSVAK</sequence>
<comment type="catalytic activity">
    <reaction evidence="1 11">
        <text>alpha-D-glucose = beta-D-glucose</text>
        <dbReference type="Rhea" id="RHEA:10264"/>
        <dbReference type="ChEBI" id="CHEBI:15903"/>
        <dbReference type="ChEBI" id="CHEBI:17925"/>
        <dbReference type="EC" id="5.1.3.3"/>
    </reaction>
</comment>
<dbReference type="PROSITE" id="PS51257">
    <property type="entry name" value="PROKAR_LIPOPROTEIN"/>
    <property type="match status" value="1"/>
</dbReference>
<evidence type="ECO:0000313" key="13">
    <source>
        <dbReference type="EMBL" id="MEX6687869.1"/>
    </source>
</evidence>
<dbReference type="InterPro" id="IPR008183">
    <property type="entry name" value="Aldose_1/G6P_1-epimerase"/>
</dbReference>
<keyword evidence="8" id="KW-0106">Calcium</keyword>
<dbReference type="InterPro" id="IPR018052">
    <property type="entry name" value="Ald1_epimerase_CS"/>
</dbReference>
<keyword evidence="12" id="KW-0732">Signal</keyword>
<dbReference type="Pfam" id="PF01263">
    <property type="entry name" value="Aldose_epim"/>
    <property type="match status" value="1"/>
</dbReference>
<feature type="signal peptide" evidence="12">
    <location>
        <begin position="1"/>
        <end position="17"/>
    </location>
</feature>
<evidence type="ECO:0000256" key="7">
    <source>
        <dbReference type="ARBA" id="ARBA00014165"/>
    </source>
</evidence>
<dbReference type="SUPFAM" id="SSF74650">
    <property type="entry name" value="Galactose mutarotase-like"/>
    <property type="match status" value="1"/>
</dbReference>
<evidence type="ECO:0000256" key="6">
    <source>
        <dbReference type="ARBA" id="ARBA00013185"/>
    </source>
</evidence>
<dbReference type="RefSeq" id="WP_369329273.1">
    <property type="nucleotide sequence ID" value="NZ_JAULBC010000002.1"/>
</dbReference>
<dbReference type="GO" id="GO:0016853">
    <property type="term" value="F:isomerase activity"/>
    <property type="evidence" value="ECO:0007669"/>
    <property type="project" value="UniProtKB-KW"/>
</dbReference>
<dbReference type="EC" id="5.1.3.3" evidence="6 11"/>
<dbReference type="PROSITE" id="PS00545">
    <property type="entry name" value="ALDOSE_1_EPIMERASE"/>
    <property type="match status" value="1"/>
</dbReference>
<comment type="pathway">
    <text evidence="3 11">Carbohydrate metabolism; hexose metabolism.</text>
</comment>
<dbReference type="InterPro" id="IPR015443">
    <property type="entry name" value="Aldose_1-epimerase"/>
</dbReference>
<feature type="chain" id="PRO_5046908476" description="Aldose 1-epimerase" evidence="12">
    <location>
        <begin position="18"/>
        <end position="392"/>
    </location>
</feature>
<accession>A0ABV3ZF94</accession>
<gene>
    <name evidence="13" type="ORF">QTN47_10210</name>
</gene>
<evidence type="ECO:0000256" key="11">
    <source>
        <dbReference type="PIRNR" id="PIRNR005096"/>
    </source>
</evidence>
<protein>
    <recommendedName>
        <fullName evidence="7 11">Aldose 1-epimerase</fullName>
        <ecNumber evidence="6 11">5.1.3.3</ecNumber>
    </recommendedName>
</protein>
<evidence type="ECO:0000256" key="9">
    <source>
        <dbReference type="ARBA" id="ARBA00023235"/>
    </source>
</evidence>
<dbReference type="EMBL" id="JAULBC010000002">
    <property type="protein sequence ID" value="MEX6687869.1"/>
    <property type="molecule type" value="Genomic_DNA"/>
</dbReference>
<evidence type="ECO:0000256" key="1">
    <source>
        <dbReference type="ARBA" id="ARBA00001614"/>
    </source>
</evidence>
<dbReference type="PIRSF" id="PIRSF005096">
    <property type="entry name" value="GALM"/>
    <property type="match status" value="1"/>
</dbReference>
<dbReference type="InterPro" id="IPR011013">
    <property type="entry name" value="Gal_mutarotase_sf_dom"/>
</dbReference>
<keyword evidence="9 11" id="KW-0413">Isomerase</keyword>
<keyword evidence="10 11" id="KW-0119">Carbohydrate metabolism</keyword>
<dbReference type="PANTHER" id="PTHR10091:SF0">
    <property type="entry name" value="GALACTOSE MUTAROTASE"/>
    <property type="match status" value="1"/>
</dbReference>
<evidence type="ECO:0000313" key="14">
    <source>
        <dbReference type="Proteomes" id="UP001560573"/>
    </source>
</evidence>
<evidence type="ECO:0000256" key="2">
    <source>
        <dbReference type="ARBA" id="ARBA00001913"/>
    </source>
</evidence>
<dbReference type="PANTHER" id="PTHR10091">
    <property type="entry name" value="ALDOSE-1-EPIMERASE"/>
    <property type="match status" value="1"/>
</dbReference>
<evidence type="ECO:0000256" key="8">
    <source>
        <dbReference type="ARBA" id="ARBA00022837"/>
    </source>
</evidence>
<dbReference type="InterPro" id="IPR014718">
    <property type="entry name" value="GH-type_carb-bd"/>
</dbReference>
<dbReference type="Proteomes" id="UP001560573">
    <property type="component" value="Unassembled WGS sequence"/>
</dbReference>
<dbReference type="InterPro" id="IPR047215">
    <property type="entry name" value="Galactose_mutarotase-like"/>
</dbReference>
<comment type="subunit">
    <text evidence="5">Monomer.</text>
</comment>
<reference evidence="13 14" key="1">
    <citation type="submission" date="2023-07" db="EMBL/GenBank/DDBJ databases">
        <authorList>
            <person name="Lian W.-H."/>
        </authorList>
    </citation>
    <scope>NUCLEOTIDE SEQUENCE [LARGE SCALE GENOMIC DNA]</scope>
    <source>
        <strain evidence="13 14">SYSU DXS3180</strain>
    </source>
</reference>
<evidence type="ECO:0000256" key="3">
    <source>
        <dbReference type="ARBA" id="ARBA00005028"/>
    </source>
</evidence>
<dbReference type="NCBIfam" id="NF008277">
    <property type="entry name" value="PRK11055.1"/>
    <property type="match status" value="1"/>
</dbReference>
<evidence type="ECO:0000256" key="10">
    <source>
        <dbReference type="ARBA" id="ARBA00023277"/>
    </source>
</evidence>